<dbReference type="RefSeq" id="WP_133416962.1">
    <property type="nucleotide sequence ID" value="NZ_SCWD01000001.1"/>
</dbReference>
<dbReference type="Proteomes" id="UP000295280">
    <property type="component" value="Unassembled WGS sequence"/>
</dbReference>
<dbReference type="OrthoDB" id="2417740at2"/>
<evidence type="ECO:0000313" key="2">
    <source>
        <dbReference type="Proteomes" id="UP000295280"/>
    </source>
</evidence>
<name>A0A9Q8FQS9_9STAP</name>
<organism evidence="1 2">
    <name type="scientific">Macrococcus carouselicus</name>
    <dbReference type="NCBI Taxonomy" id="69969"/>
    <lineage>
        <taxon>Bacteria</taxon>
        <taxon>Bacillati</taxon>
        <taxon>Bacillota</taxon>
        <taxon>Bacilli</taxon>
        <taxon>Bacillales</taxon>
        <taxon>Staphylococcaceae</taxon>
        <taxon>Macrococcus</taxon>
    </lineage>
</organism>
<evidence type="ECO:0000313" key="1">
    <source>
        <dbReference type="EMBL" id="TDM04102.1"/>
    </source>
</evidence>
<accession>A0A9Q8FQS9</accession>
<reference evidence="1 2" key="1">
    <citation type="submission" date="2019-01" db="EMBL/GenBank/DDBJ databases">
        <title>Draft genome sequences of the type strains of six Macrococcus species.</title>
        <authorList>
            <person name="Mazhar S."/>
            <person name="Altermann E."/>
            <person name="Hill C."/>
            <person name="Mcauliffe O."/>
        </authorList>
    </citation>
    <scope>NUCLEOTIDE SEQUENCE [LARGE SCALE GENOMIC DNA]</scope>
    <source>
        <strain evidence="1 2">ATCC 51828</strain>
    </source>
</reference>
<sequence>MARDLQLAIYRIDDLLTINTTMKMKSEFVYANTFKDYLVNVYREEILIRDYDTMLLAYDEQKVYAYIKDHEKLHFISCNKQTSEIEHAIYQQPVEKIKVNVSKADPLCIESVEITIKNDNLTLINSNNNIMFNRFISKL</sequence>
<gene>
    <name evidence="1" type="ORF">ERX40_02735</name>
</gene>
<dbReference type="AlphaFoldDB" id="A0A9Q8FQS9"/>
<protein>
    <submittedName>
        <fullName evidence="1">Uncharacterized protein</fullName>
    </submittedName>
</protein>
<dbReference type="EMBL" id="SCWD01000001">
    <property type="protein sequence ID" value="TDM04102.1"/>
    <property type="molecule type" value="Genomic_DNA"/>
</dbReference>
<keyword evidence="2" id="KW-1185">Reference proteome</keyword>
<comment type="caution">
    <text evidence="1">The sequence shown here is derived from an EMBL/GenBank/DDBJ whole genome shotgun (WGS) entry which is preliminary data.</text>
</comment>
<proteinExistence type="predicted"/>